<keyword evidence="1" id="KW-0472">Membrane</keyword>
<dbReference type="Proteomes" id="UP001459277">
    <property type="component" value="Unassembled WGS sequence"/>
</dbReference>
<dbReference type="EMBL" id="JAZDWU010000008">
    <property type="protein sequence ID" value="KAK9992803.1"/>
    <property type="molecule type" value="Genomic_DNA"/>
</dbReference>
<sequence length="159" mass="18341">MNESSNGAPTLKINAITTVLDWFLILAMYVKLINLPENKLDGNASKVRSVVRNFYLLDVSPMGSYIERFPMLSQKEIVPFPLLQNYTHCGLLDLDDPQGFERSQTGMRIGYSVSSRAVYKVLFFKRTSRHDDFRSKLYMLQKETLVHAFQEATKIRLEL</sequence>
<keyword evidence="3" id="KW-1185">Reference proteome</keyword>
<proteinExistence type="predicted"/>
<feature type="transmembrane region" description="Helical" evidence="1">
    <location>
        <begin position="12"/>
        <end position="30"/>
    </location>
</feature>
<evidence type="ECO:0000313" key="3">
    <source>
        <dbReference type="Proteomes" id="UP001459277"/>
    </source>
</evidence>
<keyword evidence="1" id="KW-0812">Transmembrane</keyword>
<evidence type="ECO:0000256" key="1">
    <source>
        <dbReference type="SAM" id="Phobius"/>
    </source>
</evidence>
<evidence type="ECO:0000313" key="2">
    <source>
        <dbReference type="EMBL" id="KAK9992803.1"/>
    </source>
</evidence>
<gene>
    <name evidence="2" type="ORF">SO802_022506</name>
</gene>
<name>A0AAW2C524_9ROSI</name>
<dbReference type="AlphaFoldDB" id="A0AAW2C524"/>
<comment type="caution">
    <text evidence="2">The sequence shown here is derived from an EMBL/GenBank/DDBJ whole genome shotgun (WGS) entry which is preliminary data.</text>
</comment>
<accession>A0AAW2C524</accession>
<reference evidence="2 3" key="1">
    <citation type="submission" date="2024-01" db="EMBL/GenBank/DDBJ databases">
        <title>A telomere-to-telomere, gap-free genome of sweet tea (Lithocarpus litseifolius).</title>
        <authorList>
            <person name="Zhou J."/>
        </authorList>
    </citation>
    <scope>NUCLEOTIDE SEQUENCE [LARGE SCALE GENOMIC DNA]</scope>
    <source>
        <strain evidence="2">Zhou-2022a</strain>
        <tissue evidence="2">Leaf</tissue>
    </source>
</reference>
<organism evidence="2 3">
    <name type="scientific">Lithocarpus litseifolius</name>
    <dbReference type="NCBI Taxonomy" id="425828"/>
    <lineage>
        <taxon>Eukaryota</taxon>
        <taxon>Viridiplantae</taxon>
        <taxon>Streptophyta</taxon>
        <taxon>Embryophyta</taxon>
        <taxon>Tracheophyta</taxon>
        <taxon>Spermatophyta</taxon>
        <taxon>Magnoliopsida</taxon>
        <taxon>eudicotyledons</taxon>
        <taxon>Gunneridae</taxon>
        <taxon>Pentapetalae</taxon>
        <taxon>rosids</taxon>
        <taxon>fabids</taxon>
        <taxon>Fagales</taxon>
        <taxon>Fagaceae</taxon>
        <taxon>Lithocarpus</taxon>
    </lineage>
</organism>
<keyword evidence="1" id="KW-1133">Transmembrane helix</keyword>
<protein>
    <submittedName>
        <fullName evidence="2">Uncharacterized protein</fullName>
    </submittedName>
</protein>